<comment type="caution">
    <text evidence="2">The sequence shown here is derived from an EMBL/GenBank/DDBJ whole genome shotgun (WGS) entry which is preliminary data.</text>
</comment>
<gene>
    <name evidence="2" type="ORF">CKAN_01335100</name>
</gene>
<keyword evidence="1" id="KW-0472">Membrane</keyword>
<evidence type="ECO:0000313" key="2">
    <source>
        <dbReference type="EMBL" id="RWR84533.1"/>
    </source>
</evidence>
<keyword evidence="1" id="KW-1133">Transmembrane helix</keyword>
<dbReference type="Proteomes" id="UP000283530">
    <property type="component" value="Unassembled WGS sequence"/>
</dbReference>
<keyword evidence="3" id="KW-1185">Reference proteome</keyword>
<evidence type="ECO:0000256" key="1">
    <source>
        <dbReference type="SAM" id="Phobius"/>
    </source>
</evidence>
<keyword evidence="1" id="KW-0812">Transmembrane</keyword>
<dbReference type="EMBL" id="QPKB01000005">
    <property type="protein sequence ID" value="RWR84533.1"/>
    <property type="molecule type" value="Genomic_DNA"/>
</dbReference>
<name>A0A3S3NQK5_9MAGN</name>
<reference evidence="2 3" key="1">
    <citation type="journal article" date="2019" name="Nat. Plants">
        <title>Stout camphor tree genome fills gaps in understanding of flowering plant genome evolution.</title>
        <authorList>
            <person name="Chaw S.M."/>
            <person name="Liu Y.C."/>
            <person name="Wu Y.W."/>
            <person name="Wang H.Y."/>
            <person name="Lin C.I."/>
            <person name="Wu C.S."/>
            <person name="Ke H.M."/>
            <person name="Chang L.Y."/>
            <person name="Hsu C.Y."/>
            <person name="Yang H.T."/>
            <person name="Sudianto E."/>
            <person name="Hsu M.H."/>
            <person name="Wu K.P."/>
            <person name="Wang L.N."/>
            <person name="Leebens-Mack J.H."/>
            <person name="Tsai I.J."/>
        </authorList>
    </citation>
    <scope>NUCLEOTIDE SEQUENCE [LARGE SCALE GENOMIC DNA]</scope>
    <source>
        <strain evidence="3">cv. Chaw 1501</strain>
        <tissue evidence="2">Young leaves</tissue>
    </source>
</reference>
<feature type="transmembrane region" description="Helical" evidence="1">
    <location>
        <begin position="29"/>
        <end position="46"/>
    </location>
</feature>
<dbReference type="AlphaFoldDB" id="A0A3S3NQK5"/>
<organism evidence="2 3">
    <name type="scientific">Cinnamomum micranthum f. kanehirae</name>
    <dbReference type="NCBI Taxonomy" id="337451"/>
    <lineage>
        <taxon>Eukaryota</taxon>
        <taxon>Viridiplantae</taxon>
        <taxon>Streptophyta</taxon>
        <taxon>Embryophyta</taxon>
        <taxon>Tracheophyta</taxon>
        <taxon>Spermatophyta</taxon>
        <taxon>Magnoliopsida</taxon>
        <taxon>Magnoliidae</taxon>
        <taxon>Laurales</taxon>
        <taxon>Lauraceae</taxon>
        <taxon>Cinnamomum</taxon>
    </lineage>
</organism>
<evidence type="ECO:0000313" key="3">
    <source>
        <dbReference type="Proteomes" id="UP000283530"/>
    </source>
</evidence>
<sequence length="79" mass="9708">MLKQRYKHFSEQRFINRDPRIHSSNCEHLYVWLCPFLTSIFTVVGLRRQRRPLRSSQIIRFTYTNSFMYPITFNSARFC</sequence>
<proteinExistence type="predicted"/>
<accession>A0A3S3NQK5</accession>
<protein>
    <submittedName>
        <fullName evidence="2">Uncharacterized protein</fullName>
    </submittedName>
</protein>